<accession>A0A821MWN6</accession>
<sequence>MKSTIERELLATTEDELIKVTQDTSNENADNIDLSTFVNNDELSKWSDILLQLACDDQKSERAI</sequence>
<evidence type="ECO:0000313" key="2">
    <source>
        <dbReference type="Proteomes" id="UP000663866"/>
    </source>
</evidence>
<name>A0A821MWN6_9BILA</name>
<reference evidence="1" key="1">
    <citation type="submission" date="2021-02" db="EMBL/GenBank/DDBJ databases">
        <authorList>
            <person name="Nowell W R."/>
        </authorList>
    </citation>
    <scope>NUCLEOTIDE SEQUENCE</scope>
</reference>
<keyword evidence="2" id="KW-1185">Reference proteome</keyword>
<protein>
    <submittedName>
        <fullName evidence="1">Uncharacterized protein</fullName>
    </submittedName>
</protein>
<comment type="caution">
    <text evidence="1">The sequence shown here is derived from an EMBL/GenBank/DDBJ whole genome shotgun (WGS) entry which is preliminary data.</text>
</comment>
<dbReference type="AlphaFoldDB" id="A0A821MWN6"/>
<dbReference type="Proteomes" id="UP000663866">
    <property type="component" value="Unassembled WGS sequence"/>
</dbReference>
<organism evidence="1 2">
    <name type="scientific">Rotaria magnacalcarata</name>
    <dbReference type="NCBI Taxonomy" id="392030"/>
    <lineage>
        <taxon>Eukaryota</taxon>
        <taxon>Metazoa</taxon>
        <taxon>Spiralia</taxon>
        <taxon>Gnathifera</taxon>
        <taxon>Rotifera</taxon>
        <taxon>Eurotatoria</taxon>
        <taxon>Bdelloidea</taxon>
        <taxon>Philodinida</taxon>
        <taxon>Philodinidae</taxon>
        <taxon>Rotaria</taxon>
    </lineage>
</organism>
<gene>
    <name evidence="1" type="ORF">OVN521_LOCUS50951</name>
</gene>
<proteinExistence type="predicted"/>
<evidence type="ECO:0000313" key="1">
    <source>
        <dbReference type="EMBL" id="CAF4774584.1"/>
    </source>
</evidence>
<feature type="non-terminal residue" evidence="1">
    <location>
        <position position="64"/>
    </location>
</feature>
<feature type="non-terminal residue" evidence="1">
    <location>
        <position position="1"/>
    </location>
</feature>
<dbReference type="EMBL" id="CAJOBG010120065">
    <property type="protein sequence ID" value="CAF4774584.1"/>
    <property type="molecule type" value="Genomic_DNA"/>
</dbReference>